<accession>A0A507FKT6</accession>
<feature type="region of interest" description="Disordered" evidence="2">
    <location>
        <begin position="369"/>
        <end position="425"/>
    </location>
</feature>
<dbReference type="AlphaFoldDB" id="A0A507FKT6"/>
<name>A0A507FKT6_9FUNG</name>
<feature type="compositionally biased region" description="Low complexity" evidence="2">
    <location>
        <begin position="194"/>
        <end position="203"/>
    </location>
</feature>
<feature type="region of interest" description="Disordered" evidence="2">
    <location>
        <begin position="294"/>
        <end position="320"/>
    </location>
</feature>
<evidence type="ECO:0000313" key="3">
    <source>
        <dbReference type="EMBL" id="TPX76048.1"/>
    </source>
</evidence>
<keyword evidence="4" id="KW-1185">Reference proteome</keyword>
<feature type="compositionally biased region" description="Basic and acidic residues" evidence="2">
    <location>
        <begin position="294"/>
        <end position="308"/>
    </location>
</feature>
<dbReference type="EMBL" id="QEAP01000059">
    <property type="protein sequence ID" value="TPX76048.1"/>
    <property type="molecule type" value="Genomic_DNA"/>
</dbReference>
<sequence>MKRYDVYSAIRRHVSVSSEASDQAQRLSSSSGVKRLVGRHKMAAMNSQMFMCLAADVADEALRRASSAPGDASVEEGAAVAVEDADSSAIKEGPRANQRTRLSKLPAALFLNVCVDTLAELESRLPKRIVDEYNIKNKVSNAPDAFETSSQTSDDVDRMSTISEISALSQYLSGTEPKANVNANTVTSNPALQTTETTTAETEPSVPSNDTEKLKADYESQIREVTSRLADLESANASLEVKLQTAVEQSKHWESSYTELEQMWSVETMPSEIEKLKEEVKTLSSKLEDSLKEIESSKETAKQLEKSVQETGADSSAENARKVETLELEIKQLQESKAAEISALKTELDETKKKNEELQLQLAQQADSYAAAGTNRKERMQSLSSSQNELTSPSSSRRNTKDRVSSAHPTHAERSTTHSSVSSLTLKQLQESSRFGASMDDNASYDEIKGPVTAFHELLDNLTRIVRSVPRAEPPAILLPLKQVLLTCRQVSETASLPLSFEDAATIDRKQQMLDASKQNLSESLVGLMDVVKRFAIGGLSNGQIGVAEVEREIFHVRGVMNQVVDCVRGVVENPPMPTTPPTLFNADQKYVEETRNSINQQTTGTVQAIQSLLGVLRTMNNANMASLLRTAIVPQILTISTAIDHLISSSDSGILQRAHLFGCEPIRVEDVIVGLDSAKAALEEMGSGLVNNGGVGAVAEEDSRVVKHKVGTAAYALVKSMKEFCDILGV</sequence>
<comment type="caution">
    <text evidence="3">The sequence shown here is derived from an EMBL/GenBank/DDBJ whole genome shotgun (WGS) entry which is preliminary data.</text>
</comment>
<feature type="compositionally biased region" description="Basic and acidic residues" evidence="2">
    <location>
        <begin position="399"/>
        <end position="416"/>
    </location>
</feature>
<feature type="compositionally biased region" description="Polar residues" evidence="2">
    <location>
        <begin position="181"/>
        <end position="193"/>
    </location>
</feature>
<gene>
    <name evidence="3" type="ORF">CcCBS67573_g02684</name>
</gene>
<reference evidence="3 4" key="1">
    <citation type="journal article" date="2019" name="Sci. Rep.">
        <title>Comparative genomics of chytrid fungi reveal insights into the obligate biotrophic and pathogenic lifestyle of Synchytrium endobioticum.</title>
        <authorList>
            <person name="van de Vossenberg B.T.L.H."/>
            <person name="Warris S."/>
            <person name="Nguyen H.D.T."/>
            <person name="van Gent-Pelzer M.P.E."/>
            <person name="Joly D.L."/>
            <person name="van de Geest H.C."/>
            <person name="Bonants P.J.M."/>
            <person name="Smith D.S."/>
            <person name="Levesque C.A."/>
            <person name="van der Lee T.A.J."/>
        </authorList>
    </citation>
    <scope>NUCLEOTIDE SEQUENCE [LARGE SCALE GENOMIC DNA]</scope>
    <source>
        <strain evidence="3 4">CBS 675.73</strain>
    </source>
</reference>
<evidence type="ECO:0000313" key="4">
    <source>
        <dbReference type="Proteomes" id="UP000320333"/>
    </source>
</evidence>
<feature type="compositionally biased region" description="Polar residues" evidence="2">
    <location>
        <begin position="381"/>
        <end position="397"/>
    </location>
</feature>
<organism evidence="3 4">
    <name type="scientific">Chytriomyces confervae</name>
    <dbReference type="NCBI Taxonomy" id="246404"/>
    <lineage>
        <taxon>Eukaryota</taxon>
        <taxon>Fungi</taxon>
        <taxon>Fungi incertae sedis</taxon>
        <taxon>Chytridiomycota</taxon>
        <taxon>Chytridiomycota incertae sedis</taxon>
        <taxon>Chytridiomycetes</taxon>
        <taxon>Chytridiales</taxon>
        <taxon>Chytriomycetaceae</taxon>
        <taxon>Chytriomyces</taxon>
    </lineage>
</organism>
<feature type="compositionally biased region" description="Polar residues" evidence="2">
    <location>
        <begin position="309"/>
        <end position="318"/>
    </location>
</feature>
<evidence type="ECO:0000256" key="1">
    <source>
        <dbReference type="SAM" id="Coils"/>
    </source>
</evidence>
<dbReference type="Proteomes" id="UP000320333">
    <property type="component" value="Unassembled WGS sequence"/>
</dbReference>
<dbReference type="OrthoDB" id="2162325at2759"/>
<protein>
    <recommendedName>
        <fullName evidence="5">GIT Spa2 homology (SHD) domain-containing protein</fullName>
    </recommendedName>
</protein>
<proteinExistence type="predicted"/>
<evidence type="ECO:0008006" key="5">
    <source>
        <dbReference type="Google" id="ProtNLM"/>
    </source>
</evidence>
<evidence type="ECO:0000256" key="2">
    <source>
        <dbReference type="SAM" id="MobiDB-lite"/>
    </source>
</evidence>
<dbReference type="STRING" id="246404.A0A507FKT6"/>
<feature type="coiled-coil region" evidence="1">
    <location>
        <begin position="215"/>
        <end position="249"/>
    </location>
</feature>
<keyword evidence="1" id="KW-0175">Coiled coil</keyword>
<feature type="region of interest" description="Disordered" evidence="2">
    <location>
        <begin position="179"/>
        <end position="213"/>
    </location>
</feature>